<comment type="caution">
    <text evidence="2">The sequence shown here is derived from an EMBL/GenBank/DDBJ whole genome shotgun (WGS) entry which is preliminary data.</text>
</comment>
<evidence type="ECO:0000313" key="2">
    <source>
        <dbReference type="EMBL" id="KAG0476060.1"/>
    </source>
</evidence>
<evidence type="ECO:0000313" key="3">
    <source>
        <dbReference type="EMBL" id="KAG0477790.1"/>
    </source>
</evidence>
<dbReference type="EMBL" id="JADCNL010000006">
    <property type="protein sequence ID" value="KAG0476060.1"/>
    <property type="molecule type" value="Genomic_DNA"/>
</dbReference>
<proteinExistence type="predicted"/>
<dbReference type="Proteomes" id="UP000639772">
    <property type="component" value="Chromosome 6"/>
</dbReference>
<dbReference type="Proteomes" id="UP000636800">
    <property type="component" value="Chromosome 6"/>
</dbReference>
<feature type="transmembrane region" description="Helical" evidence="1">
    <location>
        <begin position="12"/>
        <end position="36"/>
    </location>
</feature>
<keyword evidence="4" id="KW-1185">Reference proteome</keyword>
<protein>
    <submittedName>
        <fullName evidence="2">Uncharacterized protein</fullName>
    </submittedName>
</protein>
<accession>A0A835QME1</accession>
<evidence type="ECO:0000313" key="4">
    <source>
        <dbReference type="Proteomes" id="UP000636800"/>
    </source>
</evidence>
<organism evidence="2 4">
    <name type="scientific">Vanilla planifolia</name>
    <name type="common">Vanilla</name>
    <dbReference type="NCBI Taxonomy" id="51239"/>
    <lineage>
        <taxon>Eukaryota</taxon>
        <taxon>Viridiplantae</taxon>
        <taxon>Streptophyta</taxon>
        <taxon>Embryophyta</taxon>
        <taxon>Tracheophyta</taxon>
        <taxon>Spermatophyta</taxon>
        <taxon>Magnoliopsida</taxon>
        <taxon>Liliopsida</taxon>
        <taxon>Asparagales</taxon>
        <taxon>Orchidaceae</taxon>
        <taxon>Vanilloideae</taxon>
        <taxon>Vanilleae</taxon>
        <taxon>Vanilla</taxon>
    </lineage>
</organism>
<dbReference type="AlphaFoldDB" id="A0A835QME1"/>
<gene>
    <name evidence="3" type="ORF">HPP92_012509</name>
    <name evidence="2" type="ORF">HPP92_012901</name>
</gene>
<sequence length="121" mass="13298">MTSYVLLSSTVAAMGGLLVGHGIGIVSGLLPCSCLFRRLDDRVPTSFHRQEEGVTSTEPFLKKFFSKTTPLSHLSHPLPCLTLRRPPPPAVPPAPLHGLVPTLFSADHRHQHHCHLRAKRL</sequence>
<dbReference type="EMBL" id="JADCNM010000006">
    <property type="protein sequence ID" value="KAG0477790.1"/>
    <property type="molecule type" value="Genomic_DNA"/>
</dbReference>
<evidence type="ECO:0000313" key="5">
    <source>
        <dbReference type="Proteomes" id="UP000639772"/>
    </source>
</evidence>
<keyword evidence="1" id="KW-0812">Transmembrane</keyword>
<keyword evidence="1" id="KW-0472">Membrane</keyword>
<reference evidence="4 5" key="1">
    <citation type="journal article" date="2020" name="Nat. Food">
        <title>A phased Vanilla planifolia genome enables genetic improvement of flavour and production.</title>
        <authorList>
            <person name="Hasing T."/>
            <person name="Tang H."/>
            <person name="Brym M."/>
            <person name="Khazi F."/>
            <person name="Huang T."/>
            <person name="Chambers A.H."/>
        </authorList>
    </citation>
    <scope>NUCLEOTIDE SEQUENCE [LARGE SCALE GENOMIC DNA]</scope>
    <source>
        <tissue evidence="2">Leaf</tissue>
    </source>
</reference>
<keyword evidence="1" id="KW-1133">Transmembrane helix</keyword>
<evidence type="ECO:0000256" key="1">
    <source>
        <dbReference type="SAM" id="Phobius"/>
    </source>
</evidence>
<name>A0A835QME1_VANPL</name>